<evidence type="ECO:0000259" key="1">
    <source>
        <dbReference type="Pfam" id="PF14393"/>
    </source>
</evidence>
<protein>
    <submittedName>
        <fullName evidence="2">DUF4422 domain-containing protein</fullName>
    </submittedName>
</protein>
<dbReference type="Pfam" id="PF14393">
    <property type="entry name" value="DUF4422"/>
    <property type="match status" value="1"/>
</dbReference>
<keyword evidence="3" id="KW-1185">Reference proteome</keyword>
<dbReference type="EMBL" id="JBFRYA010000017">
    <property type="protein sequence ID" value="MEX1670440.1"/>
    <property type="molecule type" value="Genomic_DNA"/>
</dbReference>
<gene>
    <name evidence="2" type="ORF">AB4876_16080</name>
</gene>
<evidence type="ECO:0000313" key="2">
    <source>
        <dbReference type="EMBL" id="MEX1670440.1"/>
    </source>
</evidence>
<accession>A0ABV3U903</accession>
<organism evidence="2 3">
    <name type="scientific">Zhongshania guokunii</name>
    <dbReference type="NCBI Taxonomy" id="641783"/>
    <lineage>
        <taxon>Bacteria</taxon>
        <taxon>Pseudomonadati</taxon>
        <taxon>Pseudomonadota</taxon>
        <taxon>Gammaproteobacteria</taxon>
        <taxon>Cellvibrionales</taxon>
        <taxon>Spongiibacteraceae</taxon>
        <taxon>Zhongshania</taxon>
    </lineage>
</organism>
<proteinExistence type="predicted"/>
<reference evidence="2 3" key="1">
    <citation type="journal article" date="2011" name="Int. J. Syst. Evol. Microbiol.">
        <title>Zhongshania antarctica gen. nov., sp. nov. and Zhongshania guokunii sp. nov., gammaproteobacteria respectively isolated from coastal attached (fast) ice and surface seawater of the Antarctic.</title>
        <authorList>
            <person name="Li H.J."/>
            <person name="Zhang X.Y."/>
            <person name="Chen C.X."/>
            <person name="Zhang Y.J."/>
            <person name="Gao Z.M."/>
            <person name="Yu Y."/>
            <person name="Chen X.L."/>
            <person name="Chen B."/>
            <person name="Zhang Y.Z."/>
        </authorList>
    </citation>
    <scope>NUCLEOTIDE SEQUENCE [LARGE SCALE GENOMIC DNA]</scope>
    <source>
        <strain evidence="2 3">ZS6-22T</strain>
    </source>
</reference>
<comment type="caution">
    <text evidence="2">The sequence shown here is derived from an EMBL/GenBank/DDBJ whole genome shotgun (WGS) entry which is preliminary data.</text>
</comment>
<evidence type="ECO:0000313" key="3">
    <source>
        <dbReference type="Proteomes" id="UP001557485"/>
    </source>
</evidence>
<feature type="domain" description="DUF4422" evidence="1">
    <location>
        <begin position="6"/>
        <end position="224"/>
    </location>
</feature>
<dbReference type="Proteomes" id="UP001557485">
    <property type="component" value="Unassembled WGS sequence"/>
</dbReference>
<dbReference type="InterPro" id="IPR025536">
    <property type="entry name" value="DUF4422"/>
</dbReference>
<sequence length="257" mass="29889">MNSPVRIFIATHKDFTAKLPDIYTPILVGSNVNSAAQAMLRDNSGEQIADRNPSFCELTALYWIWKNDSAAITGLVHYRRFFSGLSSGRGGLTPNLLSEKEVHKFLDNFDIIIANPSVHDSKTVYEQYRDAHHIQDLEKCRNVIAQQCPDYLSDFDAVMASYSFSGFNMFVAKKPLVDNYCSWLFPILFELEELCDISSYDSYQSRIYGFIAERLFNVWLQKNQLRCLNSRVHRIDKKRSPLSIKRRLQLWRRYYSK</sequence>
<dbReference type="RefSeq" id="WP_368382772.1">
    <property type="nucleotide sequence ID" value="NZ_JBFRYA010000017.1"/>
</dbReference>
<name>A0ABV3U903_9GAMM</name>